<dbReference type="AlphaFoldDB" id="E1KUC8"/>
<evidence type="ECO:0000313" key="4">
    <source>
        <dbReference type="Proteomes" id="UP000003610"/>
    </source>
</evidence>
<gene>
    <name evidence="3" type="ORF">HMPREF9296_0176</name>
</gene>
<name>E1KUC8_9BACT</name>
<keyword evidence="2" id="KW-1133">Transmembrane helix</keyword>
<dbReference type="EMBL" id="AEDO01000064">
    <property type="protein sequence ID" value="EFL44940.1"/>
    <property type="molecule type" value="Genomic_DNA"/>
</dbReference>
<evidence type="ECO:0000313" key="3">
    <source>
        <dbReference type="EMBL" id="EFL44940.1"/>
    </source>
</evidence>
<reference evidence="3 4" key="1">
    <citation type="submission" date="2010-08" db="EMBL/GenBank/DDBJ databases">
        <authorList>
            <person name="Durkin A.S."/>
            <person name="Madupu R."/>
            <person name="Torralba M."/>
            <person name="Gillis M."/>
            <person name="Methe B."/>
            <person name="Sutton G."/>
            <person name="Nelson K.E."/>
        </authorList>
    </citation>
    <scope>NUCLEOTIDE SEQUENCE [LARGE SCALE GENOMIC DNA]</scope>
    <source>
        <strain evidence="3 4">FB035-09AN</strain>
    </source>
</reference>
<evidence type="ECO:0000256" key="1">
    <source>
        <dbReference type="SAM" id="MobiDB-lite"/>
    </source>
</evidence>
<sequence length="116" mass="12935">MTSLLDLPDSAVFRRQSGRLVIEAYRRAGNIYIRGTTQPIGREVKQQLVTTQTKTANASNTQRAATRSEQHHSHTKVVTTPPGAYPVGVLIFLALALLVGIASYTNIKYIRKWKQQ</sequence>
<protein>
    <submittedName>
        <fullName evidence="3">Uncharacterized protein</fullName>
    </submittedName>
</protein>
<feature type="transmembrane region" description="Helical" evidence="2">
    <location>
        <begin position="84"/>
        <end position="107"/>
    </location>
</feature>
<feature type="region of interest" description="Disordered" evidence="1">
    <location>
        <begin position="58"/>
        <end position="79"/>
    </location>
</feature>
<keyword evidence="2" id="KW-0472">Membrane</keyword>
<organism evidence="3 4">
    <name type="scientific">Prevotella disiens FB035-09AN</name>
    <dbReference type="NCBI Taxonomy" id="866771"/>
    <lineage>
        <taxon>Bacteria</taxon>
        <taxon>Pseudomonadati</taxon>
        <taxon>Bacteroidota</taxon>
        <taxon>Bacteroidia</taxon>
        <taxon>Bacteroidales</taxon>
        <taxon>Prevotellaceae</taxon>
        <taxon>Prevotella</taxon>
    </lineage>
</organism>
<dbReference type="Proteomes" id="UP000003610">
    <property type="component" value="Unassembled WGS sequence"/>
</dbReference>
<evidence type="ECO:0000256" key="2">
    <source>
        <dbReference type="SAM" id="Phobius"/>
    </source>
</evidence>
<proteinExistence type="predicted"/>
<accession>E1KUC8</accession>
<dbReference type="STRING" id="866771.HMPREF9296_0176"/>
<keyword evidence="2" id="KW-0812">Transmembrane</keyword>
<comment type="caution">
    <text evidence="3">The sequence shown here is derived from an EMBL/GenBank/DDBJ whole genome shotgun (WGS) entry which is preliminary data.</text>
</comment>